<evidence type="ECO:0000313" key="1">
    <source>
        <dbReference type="EMBL" id="EHQ88749.1"/>
    </source>
</evidence>
<dbReference type="Proteomes" id="UP000005104">
    <property type="component" value="Chromosome"/>
</dbReference>
<dbReference type="AlphaFoldDB" id="H5Y354"/>
<name>H5Y354_9FIRM</name>
<reference evidence="1 2" key="1">
    <citation type="submission" date="2011-11" db="EMBL/GenBank/DDBJ databases">
        <title>The Noncontiguous Finished genome of Desulfosporosinus youngiae DSM 17734.</title>
        <authorList>
            <consortium name="US DOE Joint Genome Institute (JGI-PGF)"/>
            <person name="Lucas S."/>
            <person name="Han J."/>
            <person name="Lapidus A."/>
            <person name="Cheng J.-F."/>
            <person name="Goodwin L."/>
            <person name="Pitluck S."/>
            <person name="Peters L."/>
            <person name="Ovchinnikova G."/>
            <person name="Lu M."/>
            <person name="Land M.L."/>
            <person name="Hauser L."/>
            <person name="Pester M."/>
            <person name="Spring S."/>
            <person name="Ollivier B."/>
            <person name="Rattei T."/>
            <person name="Klenk H.-P."/>
            <person name="Wagner M."/>
            <person name="Loy A."/>
            <person name="Woyke T.J."/>
        </authorList>
    </citation>
    <scope>NUCLEOTIDE SEQUENCE [LARGE SCALE GENOMIC DNA]</scope>
    <source>
        <strain evidence="1 2">DSM 17734</strain>
    </source>
</reference>
<proteinExistence type="predicted"/>
<sequence>MIVKEALFSCLARRMEKENLIKTRKSEVHGELNLTNMI</sequence>
<gene>
    <name evidence="1" type="ORF">DesyoDRAFT_1620</name>
</gene>
<accession>H5Y354</accession>
<keyword evidence="2" id="KW-1185">Reference proteome</keyword>
<dbReference type="HOGENOM" id="CLU_3327232_0_0_9"/>
<organism evidence="1 2">
    <name type="scientific">Desulfosporosinus youngiae DSM 17734</name>
    <dbReference type="NCBI Taxonomy" id="768710"/>
    <lineage>
        <taxon>Bacteria</taxon>
        <taxon>Bacillati</taxon>
        <taxon>Bacillota</taxon>
        <taxon>Clostridia</taxon>
        <taxon>Eubacteriales</taxon>
        <taxon>Desulfitobacteriaceae</taxon>
        <taxon>Desulfosporosinus</taxon>
    </lineage>
</organism>
<dbReference type="EMBL" id="CM001441">
    <property type="protein sequence ID" value="EHQ88749.1"/>
    <property type="molecule type" value="Genomic_DNA"/>
</dbReference>
<evidence type="ECO:0000313" key="2">
    <source>
        <dbReference type="Proteomes" id="UP000005104"/>
    </source>
</evidence>
<protein>
    <submittedName>
        <fullName evidence="1">Uncharacterized protein</fullName>
    </submittedName>
</protein>